<feature type="region of interest" description="Disordered" evidence="1">
    <location>
        <begin position="584"/>
        <end position="641"/>
    </location>
</feature>
<dbReference type="EMBL" id="JAACJN010000177">
    <property type="protein sequence ID" value="KAF5365020.1"/>
    <property type="molecule type" value="Genomic_DNA"/>
</dbReference>
<feature type="region of interest" description="Disordered" evidence="1">
    <location>
        <begin position="485"/>
        <end position="511"/>
    </location>
</feature>
<feature type="region of interest" description="Disordered" evidence="1">
    <location>
        <begin position="164"/>
        <end position="187"/>
    </location>
</feature>
<feature type="region of interest" description="Disordered" evidence="1">
    <location>
        <begin position="1384"/>
        <end position="1433"/>
    </location>
</feature>
<accession>A0A8H5GHV2</accession>
<evidence type="ECO:0000256" key="1">
    <source>
        <dbReference type="SAM" id="MobiDB-lite"/>
    </source>
</evidence>
<feature type="compositionally biased region" description="Basic and acidic residues" evidence="1">
    <location>
        <begin position="1405"/>
        <end position="1430"/>
    </location>
</feature>
<reference evidence="2 3" key="1">
    <citation type="journal article" date="2020" name="ISME J.">
        <title>Uncovering the hidden diversity of litter-decomposition mechanisms in mushroom-forming fungi.</title>
        <authorList>
            <person name="Floudas D."/>
            <person name="Bentzer J."/>
            <person name="Ahren D."/>
            <person name="Johansson T."/>
            <person name="Persson P."/>
            <person name="Tunlid A."/>
        </authorList>
    </citation>
    <scope>NUCLEOTIDE SEQUENCE [LARGE SCALE GENOMIC DNA]</scope>
    <source>
        <strain evidence="2 3">CBS 406.79</strain>
    </source>
</reference>
<gene>
    <name evidence="2" type="ORF">D9757_011433</name>
</gene>
<evidence type="ECO:0000313" key="3">
    <source>
        <dbReference type="Proteomes" id="UP000518752"/>
    </source>
</evidence>
<proteinExistence type="predicted"/>
<feature type="compositionally biased region" description="Acidic residues" evidence="1">
    <location>
        <begin position="166"/>
        <end position="176"/>
    </location>
</feature>
<sequence>MGQRHQAWLIARVVPHGSTDGKPYYRSLGGWHNQWCYGLLPVEALDRFITLIKNPVNAALIREELKAIEGKLGKTRPTVHLPCPYTHFLLASAFNTDLDNKFTHMASFANSSLSSTMNCWGVQNDDGITIIDITDPFNPSYAFCISPGSISTAREYVYGNYRETIDDSGSEGEDDEERRPNSHTKGNSRKLFAKFDRLPVLGIDAFVEAWNYRKPKVQASVMNEAEPKSEASATITETSSDSSAVPSLTGLVLEPAIARSLESGVTDAVEHIIQENHPEIKAVLKLQNPFPDNGLPLLLSVLQTEFKQKKKSSALDLSGFSLSPEQLVSIVSDAQLHLGPPRSIILNDSPHITAEHIRTLLTARPTLDLDRLEICNTSITNDTLASLINNHPTLFHHTSDVIHPFFTSGKVPITNGCFHVFTMKQWDNVVYDQSNPRHPAVPTWTPKKIVQTLLDWLDVVGVKDWLKSKGVLASIAVRAAMGGGLRSGESNDKVAGEEEEGSAAALTPKALATPPWKERTVTSYLLTTEIGVKGKEQVRDGDWVFLFEQWNELATASKRLGLGEPYPGNRYAFVKVFRDELQEEREEVKKENPVNGDEEAKDGSSERKAKAEDDSSDNKGPDKSTDNKAEEPAPPPPSFTVKTYDLAHFLKEMENEGRGPLPDQNLIDHWNNRLIEGDARLGEEMVDSYHSDDMSRSDWEMLETTSGPIPVTLFDEESAVAFMQKAHWSPWAGQLYRSNPGQYALPAPFTTLLDRTLKRLARPLTHSALIGSITSSPITTVTEPDKMGQRHQAWLIARIVPHGSADGKAYYYSLGGWHEQWCHGLHAVNAIDRFITLIKNPVNAALVREELKAFELEELDNGKTAPDIDLPCPYTHFLLATAFDIDLDNKSIRKGSFAGASLSSTMGCWDTANDDGITIVDVTDPHNPSYAFCGYLGGIENIGTARGYVHWKLPETFDESEPDDGSEEKRLKAQYRKQSRALVAKFDKIPVLGINALAEAWPRDYRKFRVKEAVPDDAESEASIAEAFATTSKPSRSSAVPSLTDLVLELAIARALESGVTDAIDFIIQEKHREIKAILQVQNPFPENGLPLLVSTLRKGFGQKNMTTLNLSGFSLSPEQLATVVSDLQLCPARSPPKIVILNDSPQVTAKHIHSLLTICPTFDIDRLEICNTNITNDALTSLINTHPTLFHRTSDIIHPLFISGGGPSTKGCFHVFAMRYYWGSVRYDQSYLRHPAVPVWTPKKIVRCLLDWLDVVGVKNTSEKVLESVAVEAAMGAGLRCGESYEEEEEAGFPRSLVPTPAASAVPPWKERIVTSYLQTTEIGDKGNEQVRDGDWVFLFEQPGRNKIFASAMRRFGMALDEPYHGNRYAFVKVFKDNLREAEVTEEGREEGEGERGVKKKTTVHSDDEDKTSSNKAEAADSDHDDDKAPSIAHPSFTVKIYDLHHFLQEMKNEGRGPLPDQSLIDQWNTRLVENDAGVEEEEEIEDVVFFRNYFNQNSERSGEEMEPVAVTLFDEESAVDFMQKAQWSPEACTRY</sequence>
<comment type="caution">
    <text evidence="2">The sequence shown here is derived from an EMBL/GenBank/DDBJ whole genome shotgun (WGS) entry which is preliminary data.</text>
</comment>
<keyword evidence="3" id="KW-1185">Reference proteome</keyword>
<organism evidence="2 3">
    <name type="scientific">Collybiopsis confluens</name>
    <dbReference type="NCBI Taxonomy" id="2823264"/>
    <lineage>
        <taxon>Eukaryota</taxon>
        <taxon>Fungi</taxon>
        <taxon>Dikarya</taxon>
        <taxon>Basidiomycota</taxon>
        <taxon>Agaricomycotina</taxon>
        <taxon>Agaricomycetes</taxon>
        <taxon>Agaricomycetidae</taxon>
        <taxon>Agaricales</taxon>
        <taxon>Marasmiineae</taxon>
        <taxon>Omphalotaceae</taxon>
        <taxon>Collybiopsis</taxon>
    </lineage>
</organism>
<feature type="compositionally biased region" description="Low complexity" evidence="1">
    <location>
        <begin position="502"/>
        <end position="511"/>
    </location>
</feature>
<dbReference type="Proteomes" id="UP000518752">
    <property type="component" value="Unassembled WGS sequence"/>
</dbReference>
<protein>
    <submittedName>
        <fullName evidence="2">Uncharacterized protein</fullName>
    </submittedName>
</protein>
<dbReference type="OrthoDB" id="3515175at2759"/>
<feature type="compositionally biased region" description="Basic and acidic residues" evidence="1">
    <location>
        <begin position="601"/>
        <end position="631"/>
    </location>
</feature>
<evidence type="ECO:0000313" key="2">
    <source>
        <dbReference type="EMBL" id="KAF5365020.1"/>
    </source>
</evidence>
<name>A0A8H5GHV2_9AGAR</name>